<dbReference type="Proteomes" id="UP001241072">
    <property type="component" value="Unassembled WGS sequence"/>
</dbReference>
<comment type="caution">
    <text evidence="1">The sequence shown here is derived from an EMBL/GenBank/DDBJ whole genome shotgun (WGS) entry which is preliminary data.</text>
</comment>
<organism evidence="1 2">
    <name type="scientific">Antiquaquibacter soli</name>
    <dbReference type="NCBI Taxonomy" id="3064523"/>
    <lineage>
        <taxon>Bacteria</taxon>
        <taxon>Bacillati</taxon>
        <taxon>Actinomycetota</taxon>
        <taxon>Actinomycetes</taxon>
        <taxon>Micrococcales</taxon>
        <taxon>Microbacteriaceae</taxon>
        <taxon>Antiquaquibacter</taxon>
    </lineage>
</organism>
<dbReference type="EMBL" id="JAUQUB010000001">
    <property type="protein sequence ID" value="MDO7881690.1"/>
    <property type="molecule type" value="Genomic_DNA"/>
</dbReference>
<dbReference type="RefSeq" id="WP_305002095.1">
    <property type="nucleotide sequence ID" value="NZ_JAUQUB010000001.1"/>
</dbReference>
<accession>A0ABT9BKZ7</accession>
<name>A0ABT9BKZ7_9MICO</name>
<sequence>MRFLAVGLAAVVLLAGCTLYRPLPEPLGSDEIRELVQQQRREYWAELAPGEPYPEVEVVDVLPADEAWPRVMECVDALEIPGVSRSGGGLQVVEGADQHALEVAIFRCYEAYPPDYSDPTVWGFLSEDEREYLWQYFDGFLVPCLILHGYSVHGMPGRESFLASEYLAWEPYGTLTPAPLTPQEWQWLDAQCPPPPLLRQWLWRPDGSDEAP</sequence>
<proteinExistence type="predicted"/>
<dbReference type="PROSITE" id="PS51257">
    <property type="entry name" value="PROKAR_LIPOPROTEIN"/>
    <property type="match status" value="1"/>
</dbReference>
<keyword evidence="2" id="KW-1185">Reference proteome</keyword>
<reference evidence="1 2" key="1">
    <citation type="submission" date="2023-07" db="EMBL/GenBank/DDBJ databases">
        <title>Protaetiibacter sp. nov WY-16 isolated from soil.</title>
        <authorList>
            <person name="Liu B."/>
            <person name="Wan Y."/>
        </authorList>
    </citation>
    <scope>NUCLEOTIDE SEQUENCE [LARGE SCALE GENOMIC DNA]</scope>
    <source>
        <strain evidence="1 2">WY-16</strain>
    </source>
</reference>
<gene>
    <name evidence="1" type="ORF">Q5716_05540</name>
</gene>
<evidence type="ECO:0000313" key="1">
    <source>
        <dbReference type="EMBL" id="MDO7881690.1"/>
    </source>
</evidence>
<evidence type="ECO:0000313" key="2">
    <source>
        <dbReference type="Proteomes" id="UP001241072"/>
    </source>
</evidence>
<protein>
    <submittedName>
        <fullName evidence="1">Uncharacterized protein</fullName>
    </submittedName>
</protein>